<evidence type="ECO:0000313" key="4">
    <source>
        <dbReference type="EMBL" id="QDU98922.1"/>
    </source>
</evidence>
<keyword evidence="1" id="KW-0677">Repeat</keyword>
<gene>
    <name evidence="4" type="ORF">Pla8534_68330</name>
</gene>
<dbReference type="SUPFAM" id="SSF51126">
    <property type="entry name" value="Pectin lyase-like"/>
    <property type="match status" value="2"/>
</dbReference>
<dbReference type="PANTHER" id="PTHR22990">
    <property type="entry name" value="F-BOX ONLY PROTEIN"/>
    <property type="match status" value="1"/>
</dbReference>
<accession>A0A518E4C3</accession>
<keyword evidence="4" id="KW-0456">Lyase</keyword>
<sequence length="535" mass="56431" precursor="true">MMIRSSLAVVFALVCFGRNAPAETLRVPQDHKTIQAAINAATTGDTVLVEAGTFHEKIQLKPGVAVRSAGDDLKGKLGLQRAEATIIDGEGVKAEGPGVAMAEGSTLDGFTVTNVGVYDEAEWTRHHATQGNEQAHEPIGQPGTAGISAIGVTCTIQHNLVHHIGYSGIAIQGAEGKRCSPHVVRNVCYRNMGGGIGSMQGSTAIIEANVCFQNFYAGIGHEGSSPLVINNVCYENIRAGIGISEGASPAVRGNKCYRNRRAGIGIRTGADTRPLVEDNDCFENDMAGIGCEEDCQPMLRKNRCRENALAGIGCQHNARPTIVGNECSRNKAVGIGFDATESGSAEVLDNRVFDNEKVAIGIQSGWKVRLAGNELSRPAGLPPLVMVFQGAEADFSDNTFRGSGVAGIRAEGIIRVTNNTFDCPTLRAVGPPQFAVWGLPGSDIVFAGNKVSGWRHALLADKSSVTASDNRITNYGSVGIRIDQPIGTAVVVGNTFESERDRIGVALTGGEGILDNNRVEKASITLPAEESQTEK</sequence>
<dbReference type="Proteomes" id="UP000317648">
    <property type="component" value="Chromosome"/>
</dbReference>
<dbReference type="OrthoDB" id="225534at2"/>
<feature type="signal peptide" evidence="2">
    <location>
        <begin position="1"/>
        <end position="22"/>
    </location>
</feature>
<evidence type="ECO:0000313" key="5">
    <source>
        <dbReference type="Proteomes" id="UP000317648"/>
    </source>
</evidence>
<keyword evidence="2" id="KW-0732">Signal</keyword>
<dbReference type="SMART" id="SM00710">
    <property type="entry name" value="PbH1"/>
    <property type="match status" value="9"/>
</dbReference>
<proteinExistence type="predicted"/>
<reference evidence="4 5" key="1">
    <citation type="submission" date="2019-02" db="EMBL/GenBank/DDBJ databases">
        <title>Deep-cultivation of Planctomycetes and their phenomic and genomic characterization uncovers novel biology.</title>
        <authorList>
            <person name="Wiegand S."/>
            <person name="Jogler M."/>
            <person name="Boedeker C."/>
            <person name="Pinto D."/>
            <person name="Vollmers J."/>
            <person name="Rivas-Marin E."/>
            <person name="Kohn T."/>
            <person name="Peeters S.H."/>
            <person name="Heuer A."/>
            <person name="Rast P."/>
            <person name="Oberbeckmann S."/>
            <person name="Bunk B."/>
            <person name="Jeske O."/>
            <person name="Meyerdierks A."/>
            <person name="Storesund J.E."/>
            <person name="Kallscheuer N."/>
            <person name="Luecker S."/>
            <person name="Lage O.M."/>
            <person name="Pohl T."/>
            <person name="Merkel B.J."/>
            <person name="Hornburger P."/>
            <person name="Mueller R.-W."/>
            <person name="Bruemmer F."/>
            <person name="Labrenz M."/>
            <person name="Spormann A.M."/>
            <person name="Op den Camp H."/>
            <person name="Overmann J."/>
            <person name="Amann R."/>
            <person name="Jetten M.S.M."/>
            <person name="Mascher T."/>
            <person name="Medema M.H."/>
            <person name="Devos D.P."/>
            <person name="Kaster A.-K."/>
            <person name="Ovreas L."/>
            <person name="Rohde M."/>
            <person name="Galperin M.Y."/>
            <person name="Jogler C."/>
        </authorList>
    </citation>
    <scope>NUCLEOTIDE SEQUENCE [LARGE SCALE GENOMIC DNA]</scope>
    <source>
        <strain evidence="4 5">Pla85_3_4</strain>
    </source>
</reference>
<feature type="chain" id="PRO_5022106925" evidence="2">
    <location>
        <begin position="23"/>
        <end position="535"/>
    </location>
</feature>
<evidence type="ECO:0000256" key="1">
    <source>
        <dbReference type="ARBA" id="ARBA00022737"/>
    </source>
</evidence>
<evidence type="ECO:0000256" key="2">
    <source>
        <dbReference type="SAM" id="SignalP"/>
    </source>
</evidence>
<feature type="domain" description="Right handed beta helix" evidence="3">
    <location>
        <begin position="386"/>
        <end position="517"/>
    </location>
</feature>
<dbReference type="Pfam" id="PF13229">
    <property type="entry name" value="Beta_helix"/>
    <property type="match status" value="2"/>
</dbReference>
<feature type="domain" description="Right handed beta helix" evidence="3">
    <location>
        <begin position="236"/>
        <end position="373"/>
    </location>
</feature>
<dbReference type="InterPro" id="IPR006626">
    <property type="entry name" value="PbH1"/>
</dbReference>
<dbReference type="PANTHER" id="PTHR22990:SF15">
    <property type="entry name" value="F-BOX ONLY PROTEIN 10"/>
    <property type="match status" value="1"/>
</dbReference>
<dbReference type="EMBL" id="CP036433">
    <property type="protein sequence ID" value="QDU98922.1"/>
    <property type="molecule type" value="Genomic_DNA"/>
</dbReference>
<name>A0A518E4C3_9BACT</name>
<dbReference type="RefSeq" id="WP_145058544.1">
    <property type="nucleotide sequence ID" value="NZ_CP036433.1"/>
</dbReference>
<evidence type="ECO:0000259" key="3">
    <source>
        <dbReference type="Pfam" id="PF13229"/>
    </source>
</evidence>
<dbReference type="KEGG" id="lcre:Pla8534_68330"/>
<dbReference type="InterPro" id="IPR051550">
    <property type="entry name" value="SCF-Subunits/Alg-Epimerases"/>
</dbReference>
<dbReference type="InterPro" id="IPR011050">
    <property type="entry name" value="Pectin_lyase_fold/virulence"/>
</dbReference>
<protein>
    <submittedName>
        <fullName evidence="4">Pectate lyase superfamily protein</fullName>
    </submittedName>
</protein>
<dbReference type="Gene3D" id="2.160.20.10">
    <property type="entry name" value="Single-stranded right-handed beta-helix, Pectin lyase-like"/>
    <property type="match status" value="3"/>
</dbReference>
<organism evidence="4 5">
    <name type="scientific">Lignipirellula cremea</name>
    <dbReference type="NCBI Taxonomy" id="2528010"/>
    <lineage>
        <taxon>Bacteria</taxon>
        <taxon>Pseudomonadati</taxon>
        <taxon>Planctomycetota</taxon>
        <taxon>Planctomycetia</taxon>
        <taxon>Pirellulales</taxon>
        <taxon>Pirellulaceae</taxon>
        <taxon>Lignipirellula</taxon>
    </lineage>
</organism>
<dbReference type="InterPro" id="IPR012334">
    <property type="entry name" value="Pectin_lyas_fold"/>
</dbReference>
<dbReference type="InterPro" id="IPR039448">
    <property type="entry name" value="Beta_helix"/>
</dbReference>
<keyword evidence="5" id="KW-1185">Reference proteome</keyword>
<dbReference type="AlphaFoldDB" id="A0A518E4C3"/>
<dbReference type="GO" id="GO:0016829">
    <property type="term" value="F:lyase activity"/>
    <property type="evidence" value="ECO:0007669"/>
    <property type="project" value="UniProtKB-KW"/>
</dbReference>